<dbReference type="SUPFAM" id="SSF52402">
    <property type="entry name" value="Adenine nucleotide alpha hydrolases-like"/>
    <property type="match status" value="1"/>
</dbReference>
<comment type="pathway">
    <text evidence="2 19">Cofactor biosynthesis; thiamine diphosphate biosynthesis.</text>
</comment>
<dbReference type="InterPro" id="IPR003720">
    <property type="entry name" value="tRNA_STrfase"/>
</dbReference>
<dbReference type="EMBL" id="JANCLT010000001">
    <property type="protein sequence ID" value="MCP8967463.1"/>
    <property type="molecule type" value="Genomic_DNA"/>
</dbReference>
<dbReference type="SUPFAM" id="SSF143437">
    <property type="entry name" value="THUMP domain-like"/>
    <property type="match status" value="1"/>
</dbReference>
<evidence type="ECO:0000256" key="3">
    <source>
        <dbReference type="ARBA" id="ARBA00022490"/>
    </source>
</evidence>
<dbReference type="CDD" id="cd11716">
    <property type="entry name" value="THUMP_ThiI"/>
    <property type="match status" value="1"/>
</dbReference>
<dbReference type="InterPro" id="IPR020536">
    <property type="entry name" value="ThiI_AANH"/>
</dbReference>
<dbReference type="EC" id="2.8.1.4" evidence="14 19"/>
<evidence type="ECO:0000313" key="21">
    <source>
        <dbReference type="EMBL" id="MCP8967463.1"/>
    </source>
</evidence>
<evidence type="ECO:0000256" key="2">
    <source>
        <dbReference type="ARBA" id="ARBA00004948"/>
    </source>
</evidence>
<dbReference type="GO" id="GO:0004810">
    <property type="term" value="F:CCA tRNA nucleotidyltransferase activity"/>
    <property type="evidence" value="ECO:0007669"/>
    <property type="project" value="InterPro"/>
</dbReference>
<dbReference type="GO" id="GO:0005829">
    <property type="term" value="C:cytosol"/>
    <property type="evidence" value="ECO:0007669"/>
    <property type="project" value="TreeGrafter"/>
</dbReference>
<dbReference type="InterPro" id="IPR014729">
    <property type="entry name" value="Rossmann-like_a/b/a_fold"/>
</dbReference>
<evidence type="ECO:0000313" key="22">
    <source>
        <dbReference type="Proteomes" id="UP001156102"/>
    </source>
</evidence>
<keyword evidence="5 19" id="KW-0808">Transferase</keyword>
<dbReference type="Pfam" id="PF02568">
    <property type="entry name" value="ThiI"/>
    <property type="match status" value="1"/>
</dbReference>
<organism evidence="21 22">
    <name type="scientific">Ectobacillus ponti</name>
    <dbReference type="NCBI Taxonomy" id="2961894"/>
    <lineage>
        <taxon>Bacteria</taxon>
        <taxon>Bacillati</taxon>
        <taxon>Bacillota</taxon>
        <taxon>Bacilli</taxon>
        <taxon>Bacillales</taxon>
        <taxon>Bacillaceae</taxon>
        <taxon>Ectobacillus</taxon>
    </lineage>
</organism>
<dbReference type="InterPro" id="IPR004114">
    <property type="entry name" value="THUMP_dom"/>
</dbReference>
<keyword evidence="22" id="KW-1185">Reference proteome</keyword>
<evidence type="ECO:0000256" key="12">
    <source>
        <dbReference type="ARBA" id="ARBA00058382"/>
    </source>
</evidence>
<dbReference type="InterPro" id="IPR049961">
    <property type="entry name" value="ThiI_N"/>
</dbReference>
<evidence type="ECO:0000256" key="9">
    <source>
        <dbReference type="ARBA" id="ARBA00022977"/>
    </source>
</evidence>
<dbReference type="GO" id="GO:0000049">
    <property type="term" value="F:tRNA binding"/>
    <property type="evidence" value="ECO:0007669"/>
    <property type="project" value="UniProtKB-UniRule"/>
</dbReference>
<feature type="binding site" evidence="19">
    <location>
        <position position="266"/>
    </location>
    <ligand>
        <name>ATP</name>
        <dbReference type="ChEBI" id="CHEBI:30616"/>
    </ligand>
</feature>
<evidence type="ECO:0000256" key="18">
    <source>
        <dbReference type="ARBA" id="ARBA00080570"/>
    </source>
</evidence>
<dbReference type="FunFam" id="3.40.50.620:FF:000053">
    <property type="entry name" value="Probable tRNA sulfurtransferase"/>
    <property type="match status" value="1"/>
</dbReference>
<evidence type="ECO:0000256" key="4">
    <source>
        <dbReference type="ARBA" id="ARBA00022555"/>
    </source>
</evidence>
<evidence type="ECO:0000256" key="15">
    <source>
        <dbReference type="ARBA" id="ARBA00071867"/>
    </source>
</evidence>
<dbReference type="Pfam" id="PF22025">
    <property type="entry name" value="ThiI_fer"/>
    <property type="match status" value="1"/>
</dbReference>
<dbReference type="HAMAP" id="MF_00021">
    <property type="entry name" value="ThiI"/>
    <property type="match status" value="1"/>
</dbReference>
<dbReference type="PANTHER" id="PTHR43209">
    <property type="entry name" value="TRNA SULFURTRANSFERASE"/>
    <property type="match status" value="1"/>
</dbReference>
<dbReference type="NCBIfam" id="TIGR00342">
    <property type="entry name" value="tRNA uracil 4-sulfurtransferase ThiI"/>
    <property type="match status" value="1"/>
</dbReference>
<dbReference type="GO" id="GO:0002937">
    <property type="term" value="P:tRNA 4-thiouridine biosynthesis"/>
    <property type="evidence" value="ECO:0007669"/>
    <property type="project" value="TreeGrafter"/>
</dbReference>
<evidence type="ECO:0000256" key="14">
    <source>
        <dbReference type="ARBA" id="ARBA00066827"/>
    </source>
</evidence>
<dbReference type="RefSeq" id="WP_254757115.1">
    <property type="nucleotide sequence ID" value="NZ_JANCLT010000001.1"/>
</dbReference>
<evidence type="ECO:0000256" key="10">
    <source>
        <dbReference type="ARBA" id="ARBA00050570"/>
    </source>
</evidence>
<dbReference type="GO" id="GO:0005524">
    <property type="term" value="F:ATP binding"/>
    <property type="evidence" value="ECO:0007669"/>
    <property type="project" value="UniProtKB-UniRule"/>
</dbReference>
<dbReference type="Gene3D" id="3.40.50.620">
    <property type="entry name" value="HUPs"/>
    <property type="match status" value="1"/>
</dbReference>
<dbReference type="GO" id="GO:0009229">
    <property type="term" value="P:thiamine diphosphate biosynthetic process"/>
    <property type="evidence" value="ECO:0007669"/>
    <property type="project" value="UniProtKB-UniRule"/>
</dbReference>
<accession>A0AA41X708</accession>
<evidence type="ECO:0000256" key="8">
    <source>
        <dbReference type="ARBA" id="ARBA00022884"/>
    </source>
</evidence>
<proteinExistence type="inferred from homology"/>
<evidence type="ECO:0000256" key="5">
    <source>
        <dbReference type="ARBA" id="ARBA00022679"/>
    </source>
</evidence>
<name>A0AA41X708_9BACI</name>
<dbReference type="Pfam" id="PF02926">
    <property type="entry name" value="THUMP"/>
    <property type="match status" value="1"/>
</dbReference>
<feature type="binding site" evidence="19">
    <location>
        <position position="288"/>
    </location>
    <ligand>
        <name>ATP</name>
        <dbReference type="ChEBI" id="CHEBI:30616"/>
    </ligand>
</feature>
<comment type="catalytic activity">
    <reaction evidence="11 19">
        <text>[ThiS sulfur-carrier protein]-C-terminal Gly-Gly-AMP + S-sulfanyl-L-cysteinyl-[cysteine desulfurase] + AH2 = [ThiS sulfur-carrier protein]-C-terminal-Gly-aminoethanethioate + L-cysteinyl-[cysteine desulfurase] + A + AMP + 2 H(+)</text>
        <dbReference type="Rhea" id="RHEA:43340"/>
        <dbReference type="Rhea" id="RHEA-COMP:12157"/>
        <dbReference type="Rhea" id="RHEA-COMP:12158"/>
        <dbReference type="Rhea" id="RHEA-COMP:12910"/>
        <dbReference type="Rhea" id="RHEA-COMP:19908"/>
        <dbReference type="ChEBI" id="CHEBI:13193"/>
        <dbReference type="ChEBI" id="CHEBI:15378"/>
        <dbReference type="ChEBI" id="CHEBI:17499"/>
        <dbReference type="ChEBI" id="CHEBI:29950"/>
        <dbReference type="ChEBI" id="CHEBI:61963"/>
        <dbReference type="ChEBI" id="CHEBI:90618"/>
        <dbReference type="ChEBI" id="CHEBI:232372"/>
        <dbReference type="ChEBI" id="CHEBI:456215"/>
    </reaction>
</comment>
<keyword evidence="6 19" id="KW-0547">Nucleotide-binding</keyword>
<keyword evidence="4 19" id="KW-0820">tRNA-binding</keyword>
<dbReference type="SMART" id="SM00981">
    <property type="entry name" value="THUMP"/>
    <property type="match status" value="1"/>
</dbReference>
<dbReference type="GO" id="GO:0052837">
    <property type="term" value="P:thiazole biosynthetic process"/>
    <property type="evidence" value="ECO:0007669"/>
    <property type="project" value="TreeGrafter"/>
</dbReference>
<dbReference type="InterPro" id="IPR049962">
    <property type="entry name" value="THUMP_ThiI"/>
</dbReference>
<dbReference type="Gene3D" id="3.30.2130.30">
    <property type="match status" value="1"/>
</dbReference>
<dbReference type="PANTHER" id="PTHR43209:SF1">
    <property type="entry name" value="TRNA SULFURTRANSFERASE"/>
    <property type="match status" value="1"/>
</dbReference>
<dbReference type="InterPro" id="IPR054173">
    <property type="entry name" value="ThiI_fer"/>
</dbReference>
<gene>
    <name evidence="19 21" type="primary">thiI</name>
    <name evidence="21" type="ORF">NK662_02770</name>
</gene>
<feature type="binding site" evidence="19">
    <location>
        <position position="297"/>
    </location>
    <ligand>
        <name>ATP</name>
        <dbReference type="ChEBI" id="CHEBI:30616"/>
    </ligand>
</feature>
<keyword evidence="9 19" id="KW-0784">Thiamine biosynthesis</keyword>
<dbReference type="Proteomes" id="UP001156102">
    <property type="component" value="Unassembled WGS sequence"/>
</dbReference>
<dbReference type="AlphaFoldDB" id="A0AA41X708"/>
<evidence type="ECO:0000256" key="13">
    <source>
        <dbReference type="ARBA" id="ARBA00061472"/>
    </source>
</evidence>
<evidence type="ECO:0000256" key="7">
    <source>
        <dbReference type="ARBA" id="ARBA00022840"/>
    </source>
</evidence>
<sequence>MKYDTILIRYGGEMTTKGKNRNRFTDILKENIKYKLKKFQALEYEVTRDRMYIKLNGEDHEAVSERLLDIFGIHNFSLAMKVETDLEAMKRAALSAFLQVKRRVKTFKVSVHRPFKQFPMDTNQLNREIGAHILRNTEDITVDVRTPDVNVRVEVREGHTYVMCEDRPGAGGLPVGIGGKVMLMLSGGIDSPVAGYLTMKRGVTLEAVHFHSPPFTSERAKQKVVDLAQELTKYCRKVTLHVVPFTELQKAIQKQVPDTYTMTVMRRMMLQIAERIAEQRGALAVVTGESLGQVASQTLDSMHAINEVTNYPVLRPLITMDKLEIMKIAHDIGTYTTSIQPYEDCCTIFTPPNPTTKPSRRKVNRYESFFDFEPLLAEAVEQTERILLKWEEKEAQVEEEFKDLF</sequence>
<dbReference type="PROSITE" id="PS51165">
    <property type="entry name" value="THUMP"/>
    <property type="match status" value="1"/>
</dbReference>
<keyword evidence="3 19" id="KW-0963">Cytoplasm</keyword>
<evidence type="ECO:0000256" key="11">
    <source>
        <dbReference type="ARBA" id="ARBA00052330"/>
    </source>
</evidence>
<dbReference type="CDD" id="cd01712">
    <property type="entry name" value="PPase_ThiI"/>
    <property type="match status" value="1"/>
</dbReference>
<dbReference type="InterPro" id="IPR050102">
    <property type="entry name" value="tRNA_sulfurtransferase_ThiI"/>
</dbReference>
<feature type="binding site" evidence="19">
    <location>
        <begin position="209"/>
        <end position="210"/>
    </location>
    <ligand>
        <name>ATP</name>
        <dbReference type="ChEBI" id="CHEBI:30616"/>
    </ligand>
</feature>
<evidence type="ECO:0000256" key="17">
    <source>
        <dbReference type="ARBA" id="ARBA00077849"/>
    </source>
</evidence>
<comment type="function">
    <text evidence="12 19">Catalyzes the ATP-dependent transfer of a sulfur to tRNA to produce 4-thiouridine in position 8 of tRNAs, which functions as a near-UV photosensor. Also catalyzes the transfer of sulfur to the sulfur carrier protein ThiS, forming ThiS-thiocarboxylate. This is a step in the synthesis of thiazole, in the thiamine biosynthesis pathway. The sulfur is donated as persulfide by IscS.</text>
</comment>
<keyword evidence="7 19" id="KW-0067">ATP-binding</keyword>
<comment type="similarity">
    <text evidence="13 19">Belongs to the ThiI family.</text>
</comment>
<comment type="catalytic activity">
    <reaction evidence="10 19">
        <text>[ThiI sulfur-carrier protein]-S-sulfanyl-L-cysteine + a uridine in tRNA + 2 reduced [2Fe-2S]-[ferredoxin] + ATP + H(+) = [ThiI sulfur-carrier protein]-L-cysteine + a 4-thiouridine in tRNA + 2 oxidized [2Fe-2S]-[ferredoxin] + AMP + diphosphate</text>
        <dbReference type="Rhea" id="RHEA:24176"/>
        <dbReference type="Rhea" id="RHEA-COMP:10000"/>
        <dbReference type="Rhea" id="RHEA-COMP:10001"/>
        <dbReference type="Rhea" id="RHEA-COMP:13337"/>
        <dbReference type="Rhea" id="RHEA-COMP:13338"/>
        <dbReference type="Rhea" id="RHEA-COMP:13339"/>
        <dbReference type="Rhea" id="RHEA-COMP:13340"/>
        <dbReference type="ChEBI" id="CHEBI:15378"/>
        <dbReference type="ChEBI" id="CHEBI:29950"/>
        <dbReference type="ChEBI" id="CHEBI:30616"/>
        <dbReference type="ChEBI" id="CHEBI:33019"/>
        <dbReference type="ChEBI" id="CHEBI:33737"/>
        <dbReference type="ChEBI" id="CHEBI:33738"/>
        <dbReference type="ChEBI" id="CHEBI:61963"/>
        <dbReference type="ChEBI" id="CHEBI:65315"/>
        <dbReference type="ChEBI" id="CHEBI:136798"/>
        <dbReference type="ChEBI" id="CHEBI:456215"/>
        <dbReference type="EC" id="2.8.1.4"/>
    </reaction>
</comment>
<evidence type="ECO:0000256" key="1">
    <source>
        <dbReference type="ARBA" id="ARBA00004496"/>
    </source>
</evidence>
<evidence type="ECO:0000256" key="16">
    <source>
        <dbReference type="ARBA" id="ARBA00075337"/>
    </source>
</evidence>
<keyword evidence="8 19" id="KW-0694">RNA-binding</keyword>
<feature type="domain" description="THUMP" evidence="20">
    <location>
        <begin position="61"/>
        <end position="166"/>
    </location>
</feature>
<evidence type="ECO:0000256" key="19">
    <source>
        <dbReference type="HAMAP-Rule" id="MF_00021"/>
    </source>
</evidence>
<dbReference type="GO" id="GO:0140741">
    <property type="term" value="F:tRNA-uracil-4 sulfurtransferase activity"/>
    <property type="evidence" value="ECO:0007669"/>
    <property type="project" value="UniProtKB-EC"/>
</dbReference>
<dbReference type="GO" id="GO:0009228">
    <property type="term" value="P:thiamine biosynthetic process"/>
    <property type="evidence" value="ECO:0007669"/>
    <property type="project" value="UniProtKB-KW"/>
</dbReference>
<feature type="binding site" evidence="19">
    <location>
        <begin position="184"/>
        <end position="185"/>
    </location>
    <ligand>
        <name>ATP</name>
        <dbReference type="ChEBI" id="CHEBI:30616"/>
    </ligand>
</feature>
<comment type="caution">
    <text evidence="21">The sequence shown here is derived from an EMBL/GenBank/DDBJ whole genome shotgun (WGS) entry which is preliminary data.</text>
</comment>
<evidence type="ECO:0000256" key="6">
    <source>
        <dbReference type="ARBA" id="ARBA00022741"/>
    </source>
</evidence>
<comment type="subcellular location">
    <subcellularLocation>
        <location evidence="1 19">Cytoplasm</location>
    </subcellularLocation>
</comment>
<protein>
    <recommendedName>
        <fullName evidence="15 19">Probable tRNA sulfurtransferase</fullName>
        <ecNumber evidence="14 19">2.8.1.4</ecNumber>
    </recommendedName>
    <alternativeName>
        <fullName evidence="16 19">Sulfur carrier protein ThiS sulfurtransferase</fullName>
    </alternativeName>
    <alternativeName>
        <fullName evidence="17 19">Thiamine biosynthesis protein ThiI</fullName>
    </alternativeName>
    <alternativeName>
        <fullName evidence="18 19">tRNA 4-thiouridine synthase</fullName>
    </alternativeName>
</protein>
<evidence type="ECO:0000259" key="20">
    <source>
        <dbReference type="PROSITE" id="PS51165"/>
    </source>
</evidence>
<reference evidence="21" key="1">
    <citation type="submission" date="2022-07" db="EMBL/GenBank/DDBJ databases">
        <authorList>
            <person name="Li W.-J."/>
            <person name="Deng Q.-Q."/>
        </authorList>
    </citation>
    <scope>NUCLEOTIDE SEQUENCE</scope>
    <source>
        <strain evidence="21">SYSU M60031</strain>
    </source>
</reference>